<sequence>MPYRLTQSLIDDLASLFIHRKSKTLNAHYIKQSQTQGLYQLWFRDLQSEIIPILDRNGDPATYQYTDEEIIEALNARIMNFDSKLKRLFRTTQLQRIIGFSHSEACELFARNIVAINPVTSSED</sequence>
<dbReference type="Proteomes" id="UP001231915">
    <property type="component" value="Unassembled WGS sequence"/>
</dbReference>
<comment type="caution">
    <text evidence="1">The sequence shown here is derived from an EMBL/GenBank/DDBJ whole genome shotgun (WGS) entry which is preliminary data.</text>
</comment>
<dbReference type="RefSeq" id="WP_211010292.1">
    <property type="nucleotide sequence ID" value="NZ_JASJUT010000003.1"/>
</dbReference>
<organism evidence="1 2">
    <name type="scientific">Pseudoalteromonas obscura</name>
    <dbReference type="NCBI Taxonomy" id="3048491"/>
    <lineage>
        <taxon>Bacteria</taxon>
        <taxon>Pseudomonadati</taxon>
        <taxon>Pseudomonadota</taxon>
        <taxon>Gammaproteobacteria</taxon>
        <taxon>Alteromonadales</taxon>
        <taxon>Pseudoalteromonadaceae</taxon>
        <taxon>Pseudoalteromonas</taxon>
    </lineage>
</organism>
<protein>
    <submittedName>
        <fullName evidence="1">Uncharacterized protein</fullName>
    </submittedName>
</protein>
<accession>A0ABT7EJR5</accession>
<reference evidence="1 2" key="1">
    <citation type="submission" date="2023-05" db="EMBL/GenBank/DDBJ databases">
        <title>Pseudoalteromonas ardens sp. nov., Pseudoalteromonas obscura sp. nov., and Pseudoalteromonas umbrosa sp. nov., isolated from the coral Montipora capitata.</title>
        <authorList>
            <person name="Thomas E.M."/>
            <person name="Smith E.M."/>
            <person name="Papke E."/>
            <person name="Shlafstein M.D."/>
            <person name="Oline D.K."/>
            <person name="Videau P."/>
            <person name="Saw J.H."/>
            <person name="Strangman W.K."/>
            <person name="Ushijima B."/>
        </authorList>
    </citation>
    <scope>NUCLEOTIDE SEQUENCE [LARGE SCALE GENOMIC DNA]</scope>
    <source>
        <strain evidence="1 2">P94</strain>
    </source>
</reference>
<dbReference type="EMBL" id="JASJUT010000003">
    <property type="protein sequence ID" value="MDK2595306.1"/>
    <property type="molecule type" value="Genomic_DNA"/>
</dbReference>
<name>A0ABT7EJR5_9GAMM</name>
<keyword evidence="2" id="KW-1185">Reference proteome</keyword>
<evidence type="ECO:0000313" key="1">
    <source>
        <dbReference type="EMBL" id="MDK2595306.1"/>
    </source>
</evidence>
<proteinExistence type="predicted"/>
<evidence type="ECO:0000313" key="2">
    <source>
        <dbReference type="Proteomes" id="UP001231915"/>
    </source>
</evidence>
<gene>
    <name evidence="1" type="ORF">QNM18_09650</name>
</gene>